<comment type="subunit">
    <text evidence="9">Monomer.</text>
</comment>
<gene>
    <name evidence="9 12" type="primary">metG</name>
    <name evidence="12" type="ORF">GCM10009726_05000</name>
</gene>
<dbReference type="SUPFAM" id="SSF57770">
    <property type="entry name" value="Methionyl-tRNA synthetase (MetRS), Zn-domain"/>
    <property type="match status" value="1"/>
</dbReference>
<keyword evidence="4 9" id="KW-0547">Nucleotide-binding</keyword>
<dbReference type="EMBL" id="BAAAMQ010000005">
    <property type="protein sequence ID" value="GAA2096833.1"/>
    <property type="molecule type" value="Genomic_DNA"/>
</dbReference>
<evidence type="ECO:0000256" key="2">
    <source>
        <dbReference type="ARBA" id="ARBA00008258"/>
    </source>
</evidence>
<keyword evidence="7 9" id="KW-0030">Aminoacyl-tRNA synthetase</keyword>
<keyword evidence="13" id="KW-1185">Reference proteome</keyword>
<dbReference type="Proteomes" id="UP001501161">
    <property type="component" value="Unassembled WGS sequence"/>
</dbReference>
<evidence type="ECO:0000256" key="6">
    <source>
        <dbReference type="ARBA" id="ARBA00022917"/>
    </source>
</evidence>
<name>A0ABN2WSH0_9ACTN</name>
<feature type="short sequence motif" description="'HIGH' region" evidence="9">
    <location>
        <begin position="11"/>
        <end position="21"/>
    </location>
</feature>
<dbReference type="Gene3D" id="2.20.28.20">
    <property type="entry name" value="Methionyl-tRNA synthetase, Zn-domain"/>
    <property type="match status" value="1"/>
</dbReference>
<feature type="binding site" evidence="9">
    <location>
        <position position="146"/>
    </location>
    <ligand>
        <name>Zn(2+)</name>
        <dbReference type="ChEBI" id="CHEBI:29105"/>
    </ligand>
</feature>
<evidence type="ECO:0000256" key="9">
    <source>
        <dbReference type="HAMAP-Rule" id="MF_00098"/>
    </source>
</evidence>
<dbReference type="SUPFAM" id="SSF52374">
    <property type="entry name" value="Nucleotidylyl transferase"/>
    <property type="match status" value="1"/>
</dbReference>
<dbReference type="PRINTS" id="PR01041">
    <property type="entry name" value="TRNASYNTHMET"/>
</dbReference>
<keyword evidence="9" id="KW-0963">Cytoplasm</keyword>
<keyword evidence="6 9" id="KW-0648">Protein biosynthesis</keyword>
<dbReference type="InterPro" id="IPR041872">
    <property type="entry name" value="Anticodon_Met"/>
</dbReference>
<comment type="cofactor">
    <cofactor evidence="9">
        <name>Zn(2+)</name>
        <dbReference type="ChEBI" id="CHEBI:29105"/>
    </cofactor>
    <text evidence="9">Binds 1 zinc ion per subunit.</text>
</comment>
<dbReference type="Gene3D" id="1.10.730.10">
    <property type="entry name" value="Isoleucyl-tRNA Synthetase, Domain 1"/>
    <property type="match status" value="1"/>
</dbReference>
<dbReference type="PANTHER" id="PTHR45765">
    <property type="entry name" value="METHIONINE--TRNA LIGASE"/>
    <property type="match status" value="1"/>
</dbReference>
<keyword evidence="5 9" id="KW-0067">ATP-binding</keyword>
<dbReference type="InterPro" id="IPR033911">
    <property type="entry name" value="MetRS_core"/>
</dbReference>
<dbReference type="CDD" id="cd07957">
    <property type="entry name" value="Anticodon_Ia_Met"/>
    <property type="match status" value="1"/>
</dbReference>
<keyword evidence="9" id="KW-0862">Zinc</keyword>
<dbReference type="InterPro" id="IPR015413">
    <property type="entry name" value="Methionyl/Leucyl_tRNA_Synth"/>
</dbReference>
<evidence type="ECO:0000256" key="1">
    <source>
        <dbReference type="ARBA" id="ARBA00003314"/>
    </source>
</evidence>
<dbReference type="SUPFAM" id="SSF47323">
    <property type="entry name" value="Anticodon-binding domain of a subclass of class I aminoacyl-tRNA synthetases"/>
    <property type="match status" value="1"/>
</dbReference>
<comment type="subcellular location">
    <subcellularLocation>
        <location evidence="9">Cytoplasm</location>
    </subcellularLocation>
</comment>
<dbReference type="NCBIfam" id="TIGR00398">
    <property type="entry name" value="metG"/>
    <property type="match status" value="1"/>
</dbReference>
<dbReference type="EC" id="6.1.1.10" evidence="9"/>
<dbReference type="Pfam" id="PF09334">
    <property type="entry name" value="tRNA-synt_1g"/>
    <property type="match status" value="1"/>
</dbReference>
<evidence type="ECO:0000256" key="3">
    <source>
        <dbReference type="ARBA" id="ARBA00022598"/>
    </source>
</evidence>
<dbReference type="CDD" id="cd00814">
    <property type="entry name" value="MetRS_core"/>
    <property type="match status" value="1"/>
</dbReference>
<feature type="short sequence motif" description="'KMSKS' region" evidence="9">
    <location>
        <begin position="348"/>
        <end position="352"/>
    </location>
</feature>
<comment type="function">
    <text evidence="1 9">Is required not only for elongation of protein synthesis but also for the initiation of all mRNA translation through initiator tRNA(fMet) aminoacylation.</text>
</comment>
<dbReference type="InterPro" id="IPR029038">
    <property type="entry name" value="MetRS_Zn"/>
</dbReference>
<evidence type="ECO:0000313" key="12">
    <source>
        <dbReference type="EMBL" id="GAA2096833.1"/>
    </source>
</evidence>
<dbReference type="InterPro" id="IPR023458">
    <property type="entry name" value="Met-tRNA_ligase_1"/>
</dbReference>
<evidence type="ECO:0000259" key="11">
    <source>
        <dbReference type="Pfam" id="PF19303"/>
    </source>
</evidence>
<keyword evidence="9" id="KW-0479">Metal-binding</keyword>
<accession>A0ABN2WSH0</accession>
<dbReference type="InterPro" id="IPR014758">
    <property type="entry name" value="Met-tRNA_synth"/>
</dbReference>
<dbReference type="PANTHER" id="PTHR45765:SF1">
    <property type="entry name" value="METHIONINE--TRNA LIGASE, CYTOPLASMIC"/>
    <property type="match status" value="1"/>
</dbReference>
<organism evidence="12 13">
    <name type="scientific">Nocardioides furvisabuli</name>
    <dbReference type="NCBI Taxonomy" id="375542"/>
    <lineage>
        <taxon>Bacteria</taxon>
        <taxon>Bacillati</taxon>
        <taxon>Actinomycetota</taxon>
        <taxon>Actinomycetes</taxon>
        <taxon>Propionibacteriales</taxon>
        <taxon>Nocardioidaceae</taxon>
        <taxon>Nocardioides</taxon>
    </lineage>
</organism>
<evidence type="ECO:0000313" key="13">
    <source>
        <dbReference type="Proteomes" id="UP001501161"/>
    </source>
</evidence>
<evidence type="ECO:0000256" key="8">
    <source>
        <dbReference type="ARBA" id="ARBA00047364"/>
    </source>
</evidence>
<protein>
    <recommendedName>
        <fullName evidence="9">Methionine--tRNA ligase</fullName>
        <ecNumber evidence="9">6.1.1.10</ecNumber>
    </recommendedName>
    <alternativeName>
        <fullName evidence="9">Methionyl-tRNA synthetase</fullName>
        <shortName evidence="9">MetRS</shortName>
    </alternativeName>
</protein>
<evidence type="ECO:0000256" key="7">
    <source>
        <dbReference type="ARBA" id="ARBA00023146"/>
    </source>
</evidence>
<evidence type="ECO:0000259" key="10">
    <source>
        <dbReference type="Pfam" id="PF09334"/>
    </source>
</evidence>
<keyword evidence="3 9" id="KW-0436">Ligase</keyword>
<comment type="catalytic activity">
    <reaction evidence="8 9">
        <text>tRNA(Met) + L-methionine + ATP = L-methionyl-tRNA(Met) + AMP + diphosphate</text>
        <dbReference type="Rhea" id="RHEA:13481"/>
        <dbReference type="Rhea" id="RHEA-COMP:9667"/>
        <dbReference type="Rhea" id="RHEA-COMP:9698"/>
        <dbReference type="ChEBI" id="CHEBI:30616"/>
        <dbReference type="ChEBI" id="CHEBI:33019"/>
        <dbReference type="ChEBI" id="CHEBI:57844"/>
        <dbReference type="ChEBI" id="CHEBI:78442"/>
        <dbReference type="ChEBI" id="CHEBI:78530"/>
        <dbReference type="ChEBI" id="CHEBI:456215"/>
        <dbReference type="EC" id="6.1.1.10"/>
    </reaction>
</comment>
<feature type="binding site" evidence="9">
    <location>
        <position position="159"/>
    </location>
    <ligand>
        <name>Zn(2+)</name>
        <dbReference type="ChEBI" id="CHEBI:29105"/>
    </ligand>
</feature>
<feature type="binding site" evidence="9">
    <location>
        <position position="143"/>
    </location>
    <ligand>
        <name>Zn(2+)</name>
        <dbReference type="ChEBI" id="CHEBI:29105"/>
    </ligand>
</feature>
<evidence type="ECO:0000256" key="5">
    <source>
        <dbReference type="ARBA" id="ARBA00022840"/>
    </source>
</evidence>
<feature type="domain" description="Methionyl/Leucyl tRNA synthetase" evidence="10">
    <location>
        <begin position="7"/>
        <end position="411"/>
    </location>
</feature>
<proteinExistence type="inferred from homology"/>
<dbReference type="Gene3D" id="3.40.50.620">
    <property type="entry name" value="HUPs"/>
    <property type="match status" value="1"/>
</dbReference>
<feature type="binding site" evidence="9">
    <location>
        <position position="156"/>
    </location>
    <ligand>
        <name>Zn(2+)</name>
        <dbReference type="ChEBI" id="CHEBI:29105"/>
    </ligand>
</feature>
<dbReference type="Pfam" id="PF19303">
    <property type="entry name" value="Anticodon_3"/>
    <property type="match status" value="1"/>
</dbReference>
<comment type="caution">
    <text evidence="12">The sequence shown here is derived from an EMBL/GenBank/DDBJ whole genome shotgun (WGS) entry which is preliminary data.</text>
</comment>
<dbReference type="RefSeq" id="WP_231249846.1">
    <property type="nucleotide sequence ID" value="NZ_BAAAMQ010000005.1"/>
</dbReference>
<feature type="domain" description="Methionyl-tRNA synthetase anticodon-binding" evidence="11">
    <location>
        <begin position="422"/>
        <end position="538"/>
    </location>
</feature>
<dbReference type="GO" id="GO:0016874">
    <property type="term" value="F:ligase activity"/>
    <property type="evidence" value="ECO:0007669"/>
    <property type="project" value="UniProtKB-KW"/>
</dbReference>
<reference evidence="12 13" key="1">
    <citation type="journal article" date="2019" name="Int. J. Syst. Evol. Microbiol.">
        <title>The Global Catalogue of Microorganisms (GCM) 10K type strain sequencing project: providing services to taxonomists for standard genome sequencing and annotation.</title>
        <authorList>
            <consortium name="The Broad Institute Genomics Platform"/>
            <consortium name="The Broad Institute Genome Sequencing Center for Infectious Disease"/>
            <person name="Wu L."/>
            <person name="Ma J."/>
        </authorList>
    </citation>
    <scope>NUCLEOTIDE SEQUENCE [LARGE SCALE GENOMIC DNA]</scope>
    <source>
        <strain evidence="12 13">JCM 13813</strain>
    </source>
</reference>
<comment type="similarity">
    <text evidence="2 9">Belongs to the class-I aminoacyl-tRNA synthetase family. MetG type 1 subfamily.</text>
</comment>
<dbReference type="HAMAP" id="MF_00098">
    <property type="entry name" value="Met_tRNA_synth_type1"/>
    <property type="match status" value="1"/>
</dbReference>
<feature type="binding site" evidence="9">
    <location>
        <position position="351"/>
    </location>
    <ligand>
        <name>ATP</name>
        <dbReference type="ChEBI" id="CHEBI:30616"/>
    </ligand>
</feature>
<dbReference type="InterPro" id="IPR014729">
    <property type="entry name" value="Rossmann-like_a/b/a_fold"/>
</dbReference>
<dbReference type="InterPro" id="IPR009080">
    <property type="entry name" value="tRNAsynth_Ia_anticodon-bd"/>
</dbReference>
<evidence type="ECO:0000256" key="4">
    <source>
        <dbReference type="ARBA" id="ARBA00022741"/>
    </source>
</evidence>
<sequence>MTRVLSAVAWPYANGPRHIGHVAGFGVPSDVFSRYMRMAGHDVLMVSGTDEHGTPILVTADQQGVSAKDLADKNNAVIVDDLADLGLSYDLFTRTTTGNHYGVVQEMFRTVLANGYMVEQTTQAAISPSTGRTLPDRYIEGTCPICGFKDARGDQCDNCGNQLDATDLIDPRSKINGETPQFVDTQHFLLDLPALADALGEWLDERESSGTWRPNVIKFSQNILKEIRPRAMTRDIDWGIPVPGWEDQPTKRLYVWFDAVIGYLSASIEWARRSGDADAWRAWWNDPDALSFYFMGKDNIVFHSQIWPAELLAYNGHGSRGGAPGSYGQLNLPTEVVSSEYLTMGDQQFSTSRGHVLYVGDFLARYGPDALRYFICAAGPETSDAAFTWADFVTRNNSELVAGWGNLVNRTATMVAKSFGEIPPRGELEPVDEAVLAAVGSGFESVGSLLGHHRLRAATAEAMRIVGEVNKYLTVTEPYKMKDESQRDRLATVLHVAVQCVSDCNTLLAPFLPHAANKVHRVLGGEGDFVPMPRIEQVDELDPDNGAGLTSYPVITGDYSSTPRWESHPVVVGAKVDKPTPVFTKLDPSVVDEELARVAAG</sequence>